<organism evidence="1 2">
    <name type="scientific">Sphaerodactylus townsendi</name>
    <dbReference type="NCBI Taxonomy" id="933632"/>
    <lineage>
        <taxon>Eukaryota</taxon>
        <taxon>Metazoa</taxon>
        <taxon>Chordata</taxon>
        <taxon>Craniata</taxon>
        <taxon>Vertebrata</taxon>
        <taxon>Euteleostomi</taxon>
        <taxon>Lepidosauria</taxon>
        <taxon>Squamata</taxon>
        <taxon>Bifurcata</taxon>
        <taxon>Gekkota</taxon>
        <taxon>Sphaerodactylidae</taxon>
        <taxon>Sphaerodactylus</taxon>
    </lineage>
</organism>
<name>A0ACB8EA99_9SAUR</name>
<protein>
    <submittedName>
        <fullName evidence="1">Uncharacterized protein</fullName>
    </submittedName>
</protein>
<accession>A0ACB8EA99</accession>
<proteinExistence type="predicted"/>
<evidence type="ECO:0000313" key="2">
    <source>
        <dbReference type="Proteomes" id="UP000827872"/>
    </source>
</evidence>
<dbReference type="EMBL" id="CM037627">
    <property type="protein sequence ID" value="KAH7989291.1"/>
    <property type="molecule type" value="Genomic_DNA"/>
</dbReference>
<evidence type="ECO:0000313" key="1">
    <source>
        <dbReference type="EMBL" id="KAH7989291.1"/>
    </source>
</evidence>
<dbReference type="Proteomes" id="UP000827872">
    <property type="component" value="Linkage Group LG14"/>
</dbReference>
<sequence>MLEKSRGEEMLKPAQSLPQIRPEEILSCRYLRLSQSNIDTLLELCKESGIYIDIHPHMKESDINVSTVLSTNPSRTF</sequence>
<keyword evidence="2" id="KW-1185">Reference proteome</keyword>
<gene>
    <name evidence="1" type="ORF">K3G42_006948</name>
</gene>
<comment type="caution">
    <text evidence="1">The sequence shown here is derived from an EMBL/GenBank/DDBJ whole genome shotgun (WGS) entry which is preliminary data.</text>
</comment>
<reference evidence="1" key="1">
    <citation type="submission" date="2021-08" db="EMBL/GenBank/DDBJ databases">
        <title>The first chromosome-level gecko genome reveals the dynamic sex chromosomes of Neotropical dwarf geckos (Sphaerodactylidae: Sphaerodactylus).</title>
        <authorList>
            <person name="Pinto B.J."/>
            <person name="Keating S.E."/>
            <person name="Gamble T."/>
        </authorList>
    </citation>
    <scope>NUCLEOTIDE SEQUENCE</scope>
    <source>
        <strain evidence="1">TG3544</strain>
    </source>
</reference>